<comment type="caution">
    <text evidence="1">The sequence shown here is derived from an EMBL/GenBank/DDBJ whole genome shotgun (WGS) entry which is preliminary data.</text>
</comment>
<evidence type="ECO:0000313" key="1">
    <source>
        <dbReference type="EMBL" id="CAG8495471.1"/>
    </source>
</evidence>
<accession>A0A9N8ZH48</accession>
<name>A0A9N8ZH48_9GLOM</name>
<organism evidence="1 2">
    <name type="scientific">Ambispora gerdemannii</name>
    <dbReference type="NCBI Taxonomy" id="144530"/>
    <lineage>
        <taxon>Eukaryota</taxon>
        <taxon>Fungi</taxon>
        <taxon>Fungi incertae sedis</taxon>
        <taxon>Mucoromycota</taxon>
        <taxon>Glomeromycotina</taxon>
        <taxon>Glomeromycetes</taxon>
        <taxon>Archaeosporales</taxon>
        <taxon>Ambisporaceae</taxon>
        <taxon>Ambispora</taxon>
    </lineage>
</organism>
<evidence type="ECO:0000313" key="2">
    <source>
        <dbReference type="Proteomes" id="UP000789831"/>
    </source>
</evidence>
<protein>
    <submittedName>
        <fullName evidence="1">13606_t:CDS:1</fullName>
    </submittedName>
</protein>
<dbReference type="EMBL" id="CAJVPL010000425">
    <property type="protein sequence ID" value="CAG8495471.1"/>
    <property type="molecule type" value="Genomic_DNA"/>
</dbReference>
<dbReference type="AlphaFoldDB" id="A0A9N8ZH48"/>
<proteinExistence type="predicted"/>
<reference evidence="1" key="1">
    <citation type="submission" date="2021-06" db="EMBL/GenBank/DDBJ databases">
        <authorList>
            <person name="Kallberg Y."/>
            <person name="Tangrot J."/>
            <person name="Rosling A."/>
        </authorList>
    </citation>
    <scope>NUCLEOTIDE SEQUENCE</scope>
    <source>
        <strain evidence="1">MT106</strain>
    </source>
</reference>
<dbReference type="Proteomes" id="UP000789831">
    <property type="component" value="Unassembled WGS sequence"/>
</dbReference>
<gene>
    <name evidence="1" type="ORF">AGERDE_LOCUS3973</name>
</gene>
<keyword evidence="2" id="KW-1185">Reference proteome</keyword>
<sequence length="78" mass="9335">MKEVFYSRSLYDYEIWQNHYMLTMTRWIRQPTNNTPLTETWQPNNELALPKTLPSCSNPYPNLSRSPTPNKFIKCSCF</sequence>